<dbReference type="NCBIfam" id="TIGR01930">
    <property type="entry name" value="AcCoA-C-Actrans"/>
    <property type="match status" value="1"/>
</dbReference>
<gene>
    <name evidence="7" type="ORF">D9Q81_00660</name>
</gene>
<dbReference type="InterPro" id="IPR020616">
    <property type="entry name" value="Thiolase_N"/>
</dbReference>
<dbReference type="EC" id="2.3.1.16" evidence="7"/>
<dbReference type="InterPro" id="IPR020610">
    <property type="entry name" value="Thiolase_AS"/>
</dbReference>
<dbReference type="RefSeq" id="WP_012309682.1">
    <property type="nucleotide sequence ID" value="NZ_RCOR01000006.1"/>
</dbReference>
<dbReference type="Pfam" id="PF02803">
    <property type="entry name" value="Thiolase_C"/>
    <property type="match status" value="1"/>
</dbReference>
<dbReference type="InterPro" id="IPR002155">
    <property type="entry name" value="Thiolase"/>
</dbReference>
<dbReference type="GO" id="GO:0008299">
    <property type="term" value="P:isoprenoid biosynthetic process"/>
    <property type="evidence" value="ECO:0007669"/>
    <property type="project" value="UniProtKB-KW"/>
</dbReference>
<dbReference type="InterPro" id="IPR020615">
    <property type="entry name" value="Thiolase_acyl_enz_int_AS"/>
</dbReference>
<dbReference type="InterPro" id="IPR016039">
    <property type="entry name" value="Thiolase-like"/>
</dbReference>
<name>A0A3R9QZW8_9CREN</name>
<dbReference type="CDD" id="cd00751">
    <property type="entry name" value="thiolase"/>
    <property type="match status" value="1"/>
</dbReference>
<sequence>MLGDVFIVSFARTPIGKFGGALSKMTAPQLGAAAIEAAVRRSGLEPSDVDEVIMGNVLQAMVGQNPARQAAIIAGIPKDVPGFTVNKVCASGMKAIALAAQSIALGENRVVVAGGMESMSNAPYALPPQWRWGVKFSFAGEKLIDLMVYDGLTDPHTGLLMGEEAEETARKWGISREECDEFAVSSHMKAKEATERGYFAREMERVRDAPIESDEGIRPDTSIEKVAKLKPAFRPDGVITAANASQISDGAAALVLAHREIVEERGLEPIARIIGFSSASLEPKDFIEAPIISTKKLLDRIGMGIDEFDIIEHNEAFALATLVVAKGLEIPLEKLNPFGGAVALGHPLGASGARIVVTLLNALRIRGKRRGLATICHGGGGAQSMAIELVR</sequence>
<evidence type="ECO:0000256" key="3">
    <source>
        <dbReference type="ARBA" id="ARBA00023229"/>
    </source>
</evidence>
<dbReference type="Pfam" id="PF00108">
    <property type="entry name" value="Thiolase_N"/>
    <property type="match status" value="1"/>
</dbReference>
<dbReference type="PANTHER" id="PTHR18919">
    <property type="entry name" value="ACETYL-COA C-ACYLTRANSFERASE"/>
    <property type="match status" value="1"/>
</dbReference>
<feature type="domain" description="Thiolase N-terminal" evidence="5">
    <location>
        <begin position="5"/>
        <end position="259"/>
    </location>
</feature>
<evidence type="ECO:0000256" key="4">
    <source>
        <dbReference type="ARBA" id="ARBA00023315"/>
    </source>
</evidence>
<dbReference type="Gene3D" id="3.40.47.10">
    <property type="match status" value="2"/>
</dbReference>
<evidence type="ECO:0000256" key="2">
    <source>
        <dbReference type="ARBA" id="ARBA00022679"/>
    </source>
</evidence>
<proteinExistence type="inferred from homology"/>
<dbReference type="GO" id="GO:0003988">
    <property type="term" value="F:acetyl-CoA C-acyltransferase activity"/>
    <property type="evidence" value="ECO:0007669"/>
    <property type="project" value="UniProtKB-EC"/>
</dbReference>
<accession>A0A3R9QZW8</accession>
<evidence type="ECO:0000313" key="8">
    <source>
        <dbReference type="Proteomes" id="UP000278149"/>
    </source>
</evidence>
<comment type="caution">
    <text evidence="7">The sequence shown here is derived from an EMBL/GenBank/DDBJ whole genome shotgun (WGS) entry which is preliminary data.</text>
</comment>
<dbReference type="PIRSF" id="PIRSF000429">
    <property type="entry name" value="Ac-CoA_Ac_transf"/>
    <property type="match status" value="1"/>
</dbReference>
<organism evidence="7 8">
    <name type="scientific">Candidatus Korarchaeum cryptofilum</name>
    <dbReference type="NCBI Taxonomy" id="498846"/>
    <lineage>
        <taxon>Archaea</taxon>
        <taxon>Thermoproteota</taxon>
        <taxon>Candidatus Korarchaeia</taxon>
        <taxon>Candidatus Korarchaeales</taxon>
        <taxon>Candidatus Korarchaeaceae</taxon>
        <taxon>Candidatus Korarchaeum</taxon>
    </lineage>
</organism>
<dbReference type="AlphaFoldDB" id="A0A3R9QZW8"/>
<dbReference type="PANTHER" id="PTHR18919:SF107">
    <property type="entry name" value="ACETYL-COA ACETYLTRANSFERASE, CYTOSOLIC"/>
    <property type="match status" value="1"/>
</dbReference>
<evidence type="ECO:0000313" key="7">
    <source>
        <dbReference type="EMBL" id="RSN70553.1"/>
    </source>
</evidence>
<protein>
    <submittedName>
        <fullName evidence="7">Acetyl-CoA C-acyltransferase</fullName>
        <ecNumber evidence="7">2.3.1.16</ecNumber>
    </submittedName>
</protein>
<evidence type="ECO:0000259" key="6">
    <source>
        <dbReference type="Pfam" id="PF02803"/>
    </source>
</evidence>
<reference evidence="7 8" key="1">
    <citation type="submission" date="2018-10" db="EMBL/GenBank/DDBJ databases">
        <title>Co-occurring genomic capacity for anaerobic methane metabolism and dissimilatory sulfite reduction discovered in the Korarchaeota.</title>
        <authorList>
            <person name="Mckay L.J."/>
            <person name="Dlakic M."/>
            <person name="Fields M.W."/>
            <person name="Delmont T.O."/>
            <person name="Eren A.M."/>
            <person name="Jay Z.J."/>
            <person name="Klingelsmith K.B."/>
            <person name="Rusch D.B."/>
            <person name="Inskeep W.P."/>
        </authorList>
    </citation>
    <scope>NUCLEOTIDE SEQUENCE [LARGE SCALE GENOMIC DNA]</scope>
    <source>
        <strain evidence="7 8">WS</strain>
    </source>
</reference>
<evidence type="ECO:0000259" key="5">
    <source>
        <dbReference type="Pfam" id="PF00108"/>
    </source>
</evidence>
<dbReference type="PROSITE" id="PS00098">
    <property type="entry name" value="THIOLASE_1"/>
    <property type="match status" value="1"/>
</dbReference>
<dbReference type="Proteomes" id="UP000278149">
    <property type="component" value="Unassembled WGS sequence"/>
</dbReference>
<keyword evidence="4 7" id="KW-0012">Acyltransferase</keyword>
<dbReference type="EMBL" id="RCOR01000006">
    <property type="protein sequence ID" value="RSN70553.1"/>
    <property type="molecule type" value="Genomic_DNA"/>
</dbReference>
<keyword evidence="3" id="KW-0414">Isoprene biosynthesis</keyword>
<dbReference type="InterPro" id="IPR020613">
    <property type="entry name" value="Thiolase_CS"/>
</dbReference>
<comment type="similarity">
    <text evidence="1">Belongs to the thiolase-like superfamily. Thiolase family.</text>
</comment>
<dbReference type="PROSITE" id="PS00737">
    <property type="entry name" value="THIOLASE_2"/>
    <property type="match status" value="1"/>
</dbReference>
<dbReference type="InterPro" id="IPR020617">
    <property type="entry name" value="Thiolase_C"/>
</dbReference>
<dbReference type="GeneID" id="6094316"/>
<dbReference type="SUPFAM" id="SSF53901">
    <property type="entry name" value="Thiolase-like"/>
    <property type="match status" value="2"/>
</dbReference>
<evidence type="ECO:0000256" key="1">
    <source>
        <dbReference type="ARBA" id="ARBA00010982"/>
    </source>
</evidence>
<feature type="domain" description="Thiolase C-terminal" evidence="6">
    <location>
        <begin position="268"/>
        <end position="388"/>
    </location>
</feature>
<dbReference type="FunFam" id="3.40.47.10:FF:000010">
    <property type="entry name" value="Acetyl-CoA acetyltransferase (Thiolase)"/>
    <property type="match status" value="1"/>
</dbReference>
<keyword evidence="2 7" id="KW-0808">Transferase</keyword>
<dbReference type="PROSITE" id="PS00099">
    <property type="entry name" value="THIOLASE_3"/>
    <property type="match status" value="1"/>
</dbReference>
<dbReference type="OMA" id="ICPSIAI"/>